<dbReference type="InterPro" id="IPR000192">
    <property type="entry name" value="Aminotrans_V_dom"/>
</dbReference>
<dbReference type="PANTHER" id="PTHR43586:SF8">
    <property type="entry name" value="CYSTEINE DESULFURASE 1, CHLOROPLASTIC"/>
    <property type="match status" value="1"/>
</dbReference>
<dbReference type="PIRSF" id="PIRSF005572">
    <property type="entry name" value="NifS"/>
    <property type="match status" value="1"/>
</dbReference>
<dbReference type="NCBIfam" id="TIGR01979">
    <property type="entry name" value="sufS"/>
    <property type="match status" value="1"/>
</dbReference>
<dbReference type="EC" id="2.8.1.7" evidence="3"/>
<evidence type="ECO:0000313" key="8">
    <source>
        <dbReference type="EMBL" id="VAX21714.1"/>
    </source>
</evidence>
<comment type="cofactor">
    <cofactor evidence="1">
        <name>pyridoxal 5'-phosphate</name>
        <dbReference type="ChEBI" id="CHEBI:597326"/>
    </cofactor>
</comment>
<sequence>MPGVDHKEAWQGGLEAVKIRSEFPMLSKTVNGKLQIYLDNAATTHKPWSVIHRMLKFDTDEYATVHRGAYKLGEKATENFELTRRKVADFIGAGDASQIIFTSGATQGINLVASSFGGKFVGAGDEVIISHIEHHANIIPWQTLCDAKGALLKIIPVDDRGDLIMEEYEKLLSDRTKVVAVAHVSNALGTVNPVREIVSKAHKVGAVVLIDGAQSVPHMKIEVKDLDCDFFVFSGHKMYGPSGVGILYGKKHILDSMPPYVTGGEMIKRVTFEKSSFADVPYKFEAGTPPISQVIGLGAAIDFLNDAGMDRVAEYEQELTRYGEKLLKNIPGLRLIGEAREKAGIFSFALEMAHPHDVVTLLSDQGIAIRGGHHCAQPTMQRFGVPATARASVSFYNTFEDLDALADGIKNVIKVFS</sequence>
<evidence type="ECO:0000256" key="5">
    <source>
        <dbReference type="ARBA" id="ARBA00022898"/>
    </source>
</evidence>
<dbReference type="InterPro" id="IPR015422">
    <property type="entry name" value="PyrdxlP-dep_Trfase_small"/>
</dbReference>
<dbReference type="PROSITE" id="PS00595">
    <property type="entry name" value="AA_TRANSFER_CLASS_5"/>
    <property type="match status" value="1"/>
</dbReference>
<gene>
    <name evidence="8" type="ORF">MNBD_NITROSPINAE02-806</name>
</gene>
<accession>A0A3B1CCH2</accession>
<dbReference type="GO" id="GO:0006534">
    <property type="term" value="P:cysteine metabolic process"/>
    <property type="evidence" value="ECO:0007669"/>
    <property type="project" value="InterPro"/>
</dbReference>
<dbReference type="Gene3D" id="3.90.1150.10">
    <property type="entry name" value="Aspartate Aminotransferase, domain 1"/>
    <property type="match status" value="1"/>
</dbReference>
<comment type="catalytic activity">
    <reaction evidence="6">
        <text>(sulfur carrier)-H + L-cysteine = (sulfur carrier)-SH + L-alanine</text>
        <dbReference type="Rhea" id="RHEA:43892"/>
        <dbReference type="Rhea" id="RHEA-COMP:14737"/>
        <dbReference type="Rhea" id="RHEA-COMP:14739"/>
        <dbReference type="ChEBI" id="CHEBI:29917"/>
        <dbReference type="ChEBI" id="CHEBI:35235"/>
        <dbReference type="ChEBI" id="CHEBI:57972"/>
        <dbReference type="ChEBI" id="CHEBI:64428"/>
        <dbReference type="EC" id="2.8.1.7"/>
    </reaction>
</comment>
<dbReference type="InterPro" id="IPR010970">
    <property type="entry name" value="Cys_dSase_SufS"/>
</dbReference>
<dbReference type="InterPro" id="IPR015421">
    <property type="entry name" value="PyrdxlP-dep_Trfase_major"/>
</dbReference>
<evidence type="ECO:0000256" key="2">
    <source>
        <dbReference type="ARBA" id="ARBA00010447"/>
    </source>
</evidence>
<dbReference type="EMBL" id="UOGE01000068">
    <property type="protein sequence ID" value="VAX21714.1"/>
    <property type="molecule type" value="Genomic_DNA"/>
</dbReference>
<evidence type="ECO:0000256" key="1">
    <source>
        <dbReference type="ARBA" id="ARBA00001933"/>
    </source>
</evidence>
<comment type="similarity">
    <text evidence="2">Belongs to the class-V pyridoxal-phosphate-dependent aminotransferase family. Csd subfamily.</text>
</comment>
<protein>
    <recommendedName>
        <fullName evidence="3">cysteine desulfurase</fullName>
        <ecNumber evidence="3">2.8.1.7</ecNumber>
    </recommendedName>
</protein>
<dbReference type="Gene3D" id="3.40.640.10">
    <property type="entry name" value="Type I PLP-dependent aspartate aminotransferase-like (Major domain)"/>
    <property type="match status" value="1"/>
</dbReference>
<evidence type="ECO:0000259" key="7">
    <source>
        <dbReference type="Pfam" id="PF00266"/>
    </source>
</evidence>
<keyword evidence="4 8" id="KW-0808">Transferase</keyword>
<reference evidence="8" key="1">
    <citation type="submission" date="2018-06" db="EMBL/GenBank/DDBJ databases">
        <authorList>
            <person name="Zhirakovskaya E."/>
        </authorList>
    </citation>
    <scope>NUCLEOTIDE SEQUENCE</scope>
</reference>
<name>A0A3B1CCH2_9ZZZZ</name>
<dbReference type="GO" id="GO:0031071">
    <property type="term" value="F:cysteine desulfurase activity"/>
    <property type="evidence" value="ECO:0007669"/>
    <property type="project" value="UniProtKB-EC"/>
</dbReference>
<dbReference type="PANTHER" id="PTHR43586">
    <property type="entry name" value="CYSTEINE DESULFURASE"/>
    <property type="match status" value="1"/>
</dbReference>
<dbReference type="Pfam" id="PF00266">
    <property type="entry name" value="Aminotran_5"/>
    <property type="match status" value="1"/>
</dbReference>
<proteinExistence type="inferred from homology"/>
<dbReference type="GO" id="GO:0030170">
    <property type="term" value="F:pyridoxal phosphate binding"/>
    <property type="evidence" value="ECO:0007669"/>
    <property type="project" value="InterPro"/>
</dbReference>
<dbReference type="InterPro" id="IPR016454">
    <property type="entry name" value="Cysteine_dSase"/>
</dbReference>
<dbReference type="SUPFAM" id="SSF53383">
    <property type="entry name" value="PLP-dependent transferases"/>
    <property type="match status" value="1"/>
</dbReference>
<keyword evidence="5" id="KW-0663">Pyridoxal phosphate</keyword>
<feature type="domain" description="Aminotransferase class V" evidence="7">
    <location>
        <begin position="36"/>
        <end position="405"/>
    </location>
</feature>
<organism evidence="8">
    <name type="scientific">hydrothermal vent metagenome</name>
    <dbReference type="NCBI Taxonomy" id="652676"/>
    <lineage>
        <taxon>unclassified sequences</taxon>
        <taxon>metagenomes</taxon>
        <taxon>ecological metagenomes</taxon>
    </lineage>
</organism>
<dbReference type="InterPro" id="IPR020578">
    <property type="entry name" value="Aminotrans_V_PyrdxlP_BS"/>
</dbReference>
<dbReference type="AlphaFoldDB" id="A0A3B1CCH2"/>
<evidence type="ECO:0000256" key="3">
    <source>
        <dbReference type="ARBA" id="ARBA00012239"/>
    </source>
</evidence>
<dbReference type="CDD" id="cd06453">
    <property type="entry name" value="SufS_like"/>
    <property type="match status" value="1"/>
</dbReference>
<dbReference type="InterPro" id="IPR015424">
    <property type="entry name" value="PyrdxlP-dep_Trfase"/>
</dbReference>
<evidence type="ECO:0000256" key="4">
    <source>
        <dbReference type="ARBA" id="ARBA00022679"/>
    </source>
</evidence>
<evidence type="ECO:0000256" key="6">
    <source>
        <dbReference type="ARBA" id="ARBA00050776"/>
    </source>
</evidence>